<dbReference type="Pfam" id="PF01603">
    <property type="entry name" value="B56"/>
    <property type="match status" value="1"/>
</dbReference>
<dbReference type="GO" id="GO:0007165">
    <property type="term" value="P:signal transduction"/>
    <property type="evidence" value="ECO:0007669"/>
    <property type="project" value="InterPro"/>
</dbReference>
<dbReference type="AlphaFoldDB" id="A0A199V873"/>
<proteinExistence type="predicted"/>
<dbReference type="InterPro" id="IPR011989">
    <property type="entry name" value="ARM-like"/>
</dbReference>
<gene>
    <name evidence="1" type="ORF">ACMD2_24556</name>
</gene>
<reference evidence="1 2" key="1">
    <citation type="journal article" date="2016" name="DNA Res.">
        <title>The draft genome of MD-2 pineapple using hybrid error correction of long reads.</title>
        <authorList>
            <person name="Redwan R.M."/>
            <person name="Saidin A."/>
            <person name="Kumar S.V."/>
        </authorList>
    </citation>
    <scope>NUCLEOTIDE SEQUENCE [LARGE SCALE GENOMIC DNA]</scope>
    <source>
        <strain evidence="2">cv. MD2</strain>
        <tissue evidence="1">Leaf</tissue>
    </source>
</reference>
<dbReference type="PANTHER" id="PTHR10257:SF60">
    <property type="entry name" value="SERINE_THREONINE PROTEIN PHOSPHATASE 2A 55 KDA REGULATORY SUBUNIT B' DELTA ISOFORM"/>
    <property type="match status" value="1"/>
</dbReference>
<dbReference type="Gene3D" id="1.25.10.10">
    <property type="entry name" value="Leucine-rich Repeat Variant"/>
    <property type="match status" value="1"/>
</dbReference>
<dbReference type="SUPFAM" id="SSF48371">
    <property type="entry name" value="ARM repeat"/>
    <property type="match status" value="1"/>
</dbReference>
<dbReference type="GO" id="GO:0000159">
    <property type="term" value="C:protein phosphatase type 2A complex"/>
    <property type="evidence" value="ECO:0007669"/>
    <property type="project" value="InterPro"/>
</dbReference>
<dbReference type="STRING" id="4615.A0A199V873"/>
<dbReference type="EMBL" id="LSRQ01002785">
    <property type="protein sequence ID" value="OAY73208.1"/>
    <property type="molecule type" value="Genomic_DNA"/>
</dbReference>
<dbReference type="PANTHER" id="PTHR10257">
    <property type="entry name" value="SERINE/THREONINE PROTEIN PHOSPHATASE 2A PP2A REGULATORY SUBUNIT B"/>
    <property type="match status" value="1"/>
</dbReference>
<evidence type="ECO:0000313" key="2">
    <source>
        <dbReference type="Proteomes" id="UP000092600"/>
    </source>
</evidence>
<accession>A0A199V873</accession>
<dbReference type="InterPro" id="IPR016024">
    <property type="entry name" value="ARM-type_fold"/>
</dbReference>
<comment type="caution">
    <text evidence="1">The sequence shown here is derived from an EMBL/GenBank/DDBJ whole genome shotgun (WGS) entry which is preliminary data.</text>
</comment>
<dbReference type="PIRSF" id="PIRSF028043">
    <property type="entry name" value="PP2A_B56"/>
    <property type="match status" value="1"/>
</dbReference>
<organism evidence="1 2">
    <name type="scientific">Ananas comosus</name>
    <name type="common">Pineapple</name>
    <name type="synonym">Ananas ananas</name>
    <dbReference type="NCBI Taxonomy" id="4615"/>
    <lineage>
        <taxon>Eukaryota</taxon>
        <taxon>Viridiplantae</taxon>
        <taxon>Streptophyta</taxon>
        <taxon>Embryophyta</taxon>
        <taxon>Tracheophyta</taxon>
        <taxon>Spermatophyta</taxon>
        <taxon>Magnoliopsida</taxon>
        <taxon>Liliopsida</taxon>
        <taxon>Poales</taxon>
        <taxon>Bromeliaceae</taxon>
        <taxon>Bromelioideae</taxon>
        <taxon>Ananas</taxon>
    </lineage>
</organism>
<dbReference type="Proteomes" id="UP000092600">
    <property type="component" value="Unassembled WGS sequence"/>
</dbReference>
<name>A0A199V873_ANACO</name>
<feature type="non-terminal residue" evidence="1">
    <location>
        <position position="1"/>
    </location>
</feature>
<sequence length="476" mass="52682">VIVVAEAVNVMAIETKAAAAAAAVIAVAEAVNVMAIEIKAAAAAAAAAAKTITTFRDVPSSDRPALFLQKLSLCSAAFDLSSAPIPHNDVKLQTLLELVDYLGPAGSSAKFGEAAVQSAVRMVAANIFRPLPPSSSASAADSPLEPCIGIGADDDFEPFLDPAWPHLQAVYEFFLRFVASPQTDPKIAKRYVDHAFVRRLLDLLDLFDSEDPREREYLKTILHRVYGKFMVHRPFIRRAVADVLCRFVFETERHNGVAELLEVLGSVISGFALPLKEEHKLFLARALLPLHRPRCVAAYHQQLARCVAQFVEKDCKLADAVIAGILRYWPVTNSAKEVLLLGELEEVLEATQPPEFHRCAIPLFRQIGRGASSILMEQRPCSGPHHSKPQSHTPDNLSVFGKECKESLEPSRSKSNPKVRKLFLDADRELFEECSVRFQEDEAREDEVRKKREFIWKRLEEVAASKAVSNEPVLVF</sequence>
<protein>
    <submittedName>
        <fullName evidence="1">Serine/threonine protein phosphatase 2A 59 kDa regulatory subunit B' gamma isoform</fullName>
    </submittedName>
</protein>
<evidence type="ECO:0000313" key="1">
    <source>
        <dbReference type="EMBL" id="OAY73208.1"/>
    </source>
</evidence>
<dbReference type="GO" id="GO:0019888">
    <property type="term" value="F:protein phosphatase regulator activity"/>
    <property type="evidence" value="ECO:0007669"/>
    <property type="project" value="InterPro"/>
</dbReference>
<dbReference type="InterPro" id="IPR002554">
    <property type="entry name" value="PP2A_B56"/>
</dbReference>